<protein>
    <submittedName>
        <fullName evidence="2">Serine hydrolase</fullName>
    </submittedName>
</protein>
<dbReference type="GO" id="GO:0016787">
    <property type="term" value="F:hydrolase activity"/>
    <property type="evidence" value="ECO:0007669"/>
    <property type="project" value="UniProtKB-KW"/>
</dbReference>
<dbReference type="InterPro" id="IPR012338">
    <property type="entry name" value="Beta-lactam/transpept-like"/>
</dbReference>
<proteinExistence type="predicted"/>
<keyword evidence="2" id="KW-0378">Hydrolase</keyword>
<dbReference type="Gene3D" id="3.40.710.10">
    <property type="entry name" value="DD-peptidase/beta-lactamase superfamily"/>
    <property type="match status" value="1"/>
</dbReference>
<evidence type="ECO:0000313" key="3">
    <source>
        <dbReference type="Proteomes" id="UP000467249"/>
    </source>
</evidence>
<evidence type="ECO:0000259" key="1">
    <source>
        <dbReference type="Pfam" id="PF00144"/>
    </source>
</evidence>
<dbReference type="Pfam" id="PF00144">
    <property type="entry name" value="Beta-lactamase"/>
    <property type="match status" value="1"/>
</dbReference>
<name>A0A6N4WEW4_9MYCO</name>
<dbReference type="KEGG" id="many:MANY_39710"/>
<keyword evidence="3" id="KW-1185">Reference proteome</keyword>
<dbReference type="Proteomes" id="UP000467249">
    <property type="component" value="Chromosome"/>
</dbReference>
<evidence type="ECO:0000313" key="2">
    <source>
        <dbReference type="EMBL" id="BBZ78634.1"/>
    </source>
</evidence>
<dbReference type="AlphaFoldDB" id="A0A6N4WEW4"/>
<dbReference type="PANTHER" id="PTHR46825:SF8">
    <property type="entry name" value="BETA-LACTAMASE-RELATED"/>
    <property type="match status" value="1"/>
</dbReference>
<dbReference type="EMBL" id="AP022620">
    <property type="protein sequence ID" value="BBZ78634.1"/>
    <property type="molecule type" value="Genomic_DNA"/>
</dbReference>
<dbReference type="InterPro" id="IPR001466">
    <property type="entry name" value="Beta-lactam-related"/>
</dbReference>
<feature type="domain" description="Beta-lactamase-related" evidence="1">
    <location>
        <begin position="49"/>
        <end position="326"/>
    </location>
</feature>
<dbReference type="PANTHER" id="PTHR46825">
    <property type="entry name" value="D-ALANYL-D-ALANINE-CARBOXYPEPTIDASE/ENDOPEPTIDASE AMPH"/>
    <property type="match status" value="1"/>
</dbReference>
<dbReference type="SUPFAM" id="SSF56601">
    <property type="entry name" value="beta-lactamase/transpeptidase-like"/>
    <property type="match status" value="1"/>
</dbReference>
<sequence length="339" mass="36253">MWRRPIRSTAPRLPELGVTGDGQLIDRLRPLARAAGVLDRISVVYIEGDVRRDAHIGAALDTVYEIGSITKTMTSALFADVVESGLVRTDARLGSLLELGSSPAACTTLEELASHRSGLPRIASGLRDRTSAVIAVLRHRNPYTVDLSRLLARAEAAKIVARGQFSYSNLGAALLGQALAARVGVGYPDLLDRQLFTRLGMTRSTTPLTSADLPSEAPYGWSAHGRAEQPWTLGAYAPAGGVRSTPADMTHYVHALLDSTAPGLAALEPRWKAHGQSRIGYAWFTDQIDGSEVTWHNGTTGGFSSMLALDRKRAAAVIVLANTAVAVDTVALRLLLEDL</sequence>
<accession>A0A6N4WEW4</accession>
<dbReference type="InterPro" id="IPR050491">
    <property type="entry name" value="AmpC-like"/>
</dbReference>
<organism evidence="2 3">
    <name type="scientific">Mycolicibacterium anyangense</name>
    <dbReference type="NCBI Taxonomy" id="1431246"/>
    <lineage>
        <taxon>Bacteria</taxon>
        <taxon>Bacillati</taxon>
        <taxon>Actinomycetota</taxon>
        <taxon>Actinomycetes</taxon>
        <taxon>Mycobacteriales</taxon>
        <taxon>Mycobacteriaceae</taxon>
        <taxon>Mycolicibacterium</taxon>
    </lineage>
</organism>
<reference evidence="2 3" key="1">
    <citation type="journal article" date="2019" name="Emerg. Microbes Infect.">
        <title>Comprehensive subspecies identification of 175 nontuberculous mycobacteria species based on 7547 genomic profiles.</title>
        <authorList>
            <person name="Matsumoto Y."/>
            <person name="Kinjo T."/>
            <person name="Motooka D."/>
            <person name="Nabeya D."/>
            <person name="Jung N."/>
            <person name="Uechi K."/>
            <person name="Horii T."/>
            <person name="Iida T."/>
            <person name="Fujita J."/>
            <person name="Nakamura S."/>
        </authorList>
    </citation>
    <scope>NUCLEOTIDE SEQUENCE [LARGE SCALE GENOMIC DNA]</scope>
    <source>
        <strain evidence="2 3">JCM 30275</strain>
    </source>
</reference>
<gene>
    <name evidence="2" type="ORF">MANY_39710</name>
</gene>